<name>A0A8B6EL78_MYTGA</name>
<gene>
    <name evidence="1" type="ORF">MGAL_10B062533</name>
</gene>
<dbReference type="Gene3D" id="2.60.120.290">
    <property type="entry name" value="Spermadhesin, CUB domain"/>
    <property type="match status" value="1"/>
</dbReference>
<proteinExistence type="predicted"/>
<dbReference type="InterPro" id="IPR035914">
    <property type="entry name" value="Sperma_CUB_dom_sf"/>
</dbReference>
<dbReference type="EMBL" id="UYJE01005307">
    <property type="protein sequence ID" value="VDI36093.1"/>
    <property type="molecule type" value="Genomic_DNA"/>
</dbReference>
<comment type="caution">
    <text evidence="1">The sequence shown here is derived from an EMBL/GenBank/DDBJ whole genome shotgun (WGS) entry which is preliminary data.</text>
</comment>
<evidence type="ECO:0000313" key="1">
    <source>
        <dbReference type="EMBL" id="VDI36093.1"/>
    </source>
</evidence>
<organism evidence="1 2">
    <name type="scientific">Mytilus galloprovincialis</name>
    <name type="common">Mediterranean mussel</name>
    <dbReference type="NCBI Taxonomy" id="29158"/>
    <lineage>
        <taxon>Eukaryota</taxon>
        <taxon>Metazoa</taxon>
        <taxon>Spiralia</taxon>
        <taxon>Lophotrochozoa</taxon>
        <taxon>Mollusca</taxon>
        <taxon>Bivalvia</taxon>
        <taxon>Autobranchia</taxon>
        <taxon>Pteriomorphia</taxon>
        <taxon>Mytilida</taxon>
        <taxon>Mytiloidea</taxon>
        <taxon>Mytilidae</taxon>
        <taxon>Mytilinae</taxon>
        <taxon>Mytilus</taxon>
    </lineage>
</organism>
<dbReference type="AlphaFoldDB" id="A0A8B6EL78"/>
<dbReference type="SUPFAM" id="SSF49854">
    <property type="entry name" value="Spermadhesin, CUB domain"/>
    <property type="match status" value="1"/>
</dbReference>
<protein>
    <submittedName>
        <fullName evidence="1">Uncharacterized protein</fullName>
    </submittedName>
</protein>
<evidence type="ECO:0000313" key="2">
    <source>
        <dbReference type="Proteomes" id="UP000596742"/>
    </source>
</evidence>
<accession>A0A8B6EL78</accession>
<sequence>MWFFSAFGDHIGQFISHLTPSRNDYGLSKQSVPRYIRQHVQKQSQLIQDKSLILRHLVSHELSSGVICQLTVKTTDQSPLRIRRIWIDIQNTTACNSDFLKFTATKIERICGTSQSSSTMIFSKSIAEVTFVSDIELTTAVFPYQPKRNINVLPFLHLYEQLLGSQVEQRLEELSFSTNNSLSSTIMFKPSSIRKNVMITSPPTIDHVTTTMTMFTTTYDNPHITHTTV</sequence>
<reference evidence="1" key="1">
    <citation type="submission" date="2018-11" db="EMBL/GenBank/DDBJ databases">
        <authorList>
            <person name="Alioto T."/>
            <person name="Alioto T."/>
        </authorList>
    </citation>
    <scope>NUCLEOTIDE SEQUENCE</scope>
</reference>
<keyword evidence="2" id="KW-1185">Reference proteome</keyword>
<dbReference type="Proteomes" id="UP000596742">
    <property type="component" value="Unassembled WGS sequence"/>
</dbReference>